<keyword evidence="2" id="KW-1185">Reference proteome</keyword>
<dbReference type="EMBL" id="JAIWYP010000011">
    <property type="protein sequence ID" value="KAH3740846.1"/>
    <property type="molecule type" value="Genomic_DNA"/>
</dbReference>
<dbReference type="AlphaFoldDB" id="A0A9D4I373"/>
<comment type="caution">
    <text evidence="1">The sequence shown here is derived from an EMBL/GenBank/DDBJ whole genome shotgun (WGS) entry which is preliminary data.</text>
</comment>
<proteinExistence type="predicted"/>
<reference evidence="1" key="2">
    <citation type="submission" date="2020-11" db="EMBL/GenBank/DDBJ databases">
        <authorList>
            <person name="McCartney M.A."/>
            <person name="Auch B."/>
            <person name="Kono T."/>
            <person name="Mallez S."/>
            <person name="Becker A."/>
            <person name="Gohl D.M."/>
            <person name="Silverstein K.A.T."/>
            <person name="Koren S."/>
            <person name="Bechman K.B."/>
            <person name="Herman A."/>
            <person name="Abrahante J.E."/>
            <person name="Garbe J."/>
        </authorList>
    </citation>
    <scope>NUCLEOTIDE SEQUENCE</scope>
    <source>
        <strain evidence="1">Duluth1</strain>
        <tissue evidence="1">Whole animal</tissue>
    </source>
</reference>
<accession>A0A9D4I373</accession>
<protein>
    <submittedName>
        <fullName evidence="1">Uncharacterized protein</fullName>
    </submittedName>
</protein>
<gene>
    <name evidence="1" type="ORF">DPMN_047560</name>
</gene>
<name>A0A9D4I373_DREPO</name>
<sequence>MGARIRRMLADYRCCIKSMEMQLTRDPLYSPLDELCGESERVQEPHVAYRVTALIRGAEFGIRGSGTSLVARLGLVRLDSVTAR</sequence>
<organism evidence="1 2">
    <name type="scientific">Dreissena polymorpha</name>
    <name type="common">Zebra mussel</name>
    <name type="synonym">Mytilus polymorpha</name>
    <dbReference type="NCBI Taxonomy" id="45954"/>
    <lineage>
        <taxon>Eukaryota</taxon>
        <taxon>Metazoa</taxon>
        <taxon>Spiralia</taxon>
        <taxon>Lophotrochozoa</taxon>
        <taxon>Mollusca</taxon>
        <taxon>Bivalvia</taxon>
        <taxon>Autobranchia</taxon>
        <taxon>Heteroconchia</taxon>
        <taxon>Euheterodonta</taxon>
        <taxon>Imparidentia</taxon>
        <taxon>Neoheterodontei</taxon>
        <taxon>Myida</taxon>
        <taxon>Dreissenoidea</taxon>
        <taxon>Dreissenidae</taxon>
        <taxon>Dreissena</taxon>
    </lineage>
</organism>
<evidence type="ECO:0000313" key="1">
    <source>
        <dbReference type="EMBL" id="KAH3740846.1"/>
    </source>
</evidence>
<evidence type="ECO:0000313" key="2">
    <source>
        <dbReference type="Proteomes" id="UP000828390"/>
    </source>
</evidence>
<reference evidence="1" key="1">
    <citation type="journal article" date="2019" name="bioRxiv">
        <title>The Genome of the Zebra Mussel, Dreissena polymorpha: A Resource for Invasive Species Research.</title>
        <authorList>
            <person name="McCartney M.A."/>
            <person name="Auch B."/>
            <person name="Kono T."/>
            <person name="Mallez S."/>
            <person name="Zhang Y."/>
            <person name="Obille A."/>
            <person name="Becker A."/>
            <person name="Abrahante J.E."/>
            <person name="Garbe J."/>
            <person name="Badalamenti J.P."/>
            <person name="Herman A."/>
            <person name="Mangelson H."/>
            <person name="Liachko I."/>
            <person name="Sullivan S."/>
            <person name="Sone E.D."/>
            <person name="Koren S."/>
            <person name="Silverstein K.A.T."/>
            <person name="Beckman K.B."/>
            <person name="Gohl D.M."/>
        </authorList>
    </citation>
    <scope>NUCLEOTIDE SEQUENCE</scope>
    <source>
        <strain evidence="1">Duluth1</strain>
        <tissue evidence="1">Whole animal</tissue>
    </source>
</reference>
<dbReference type="Proteomes" id="UP000828390">
    <property type="component" value="Unassembled WGS sequence"/>
</dbReference>